<dbReference type="InterPro" id="IPR052917">
    <property type="entry name" value="Stress-Dev_Protein"/>
</dbReference>
<dbReference type="EMBL" id="BMJJ01000001">
    <property type="protein sequence ID" value="GGD03263.1"/>
    <property type="molecule type" value="Genomic_DNA"/>
</dbReference>
<dbReference type="Proteomes" id="UP000613160">
    <property type="component" value="Unassembled WGS sequence"/>
</dbReference>
<reference evidence="2" key="1">
    <citation type="journal article" date="2014" name="Int. J. Syst. Evol. Microbiol.">
        <title>Complete genome sequence of Corynebacterium casei LMG S-19264T (=DSM 44701T), isolated from a smear-ripened cheese.</title>
        <authorList>
            <consortium name="US DOE Joint Genome Institute (JGI-PGF)"/>
            <person name="Walter F."/>
            <person name="Albersmeier A."/>
            <person name="Kalinowski J."/>
            <person name="Ruckert C."/>
        </authorList>
    </citation>
    <scope>NUCLEOTIDE SEQUENCE</scope>
    <source>
        <strain evidence="2">CGMCC 1.15493</strain>
    </source>
</reference>
<organism evidence="2 3">
    <name type="scientific">Aureimonas glaciei</name>
    <dbReference type="NCBI Taxonomy" id="1776957"/>
    <lineage>
        <taxon>Bacteria</taxon>
        <taxon>Pseudomonadati</taxon>
        <taxon>Pseudomonadota</taxon>
        <taxon>Alphaproteobacteria</taxon>
        <taxon>Hyphomicrobiales</taxon>
        <taxon>Aurantimonadaceae</taxon>
        <taxon>Aureimonas</taxon>
    </lineage>
</organism>
<dbReference type="Gene3D" id="2.30.110.10">
    <property type="entry name" value="Electron Transport, Fmn-binding Protein, Chain A"/>
    <property type="match status" value="1"/>
</dbReference>
<dbReference type="AlphaFoldDB" id="A0A916V2P0"/>
<feature type="domain" description="General stress protein FMN-binding split barrel" evidence="1">
    <location>
        <begin position="5"/>
        <end position="146"/>
    </location>
</feature>
<dbReference type="PANTHER" id="PTHR34818">
    <property type="entry name" value="PROTEIN BLI-3"/>
    <property type="match status" value="1"/>
</dbReference>
<dbReference type="RefSeq" id="WP_188848740.1">
    <property type="nucleotide sequence ID" value="NZ_BMJJ01000001.1"/>
</dbReference>
<proteinExistence type="predicted"/>
<dbReference type="PANTHER" id="PTHR34818:SF1">
    <property type="entry name" value="PROTEIN BLI-3"/>
    <property type="match status" value="1"/>
</dbReference>
<dbReference type="Pfam" id="PF16242">
    <property type="entry name" value="Pyrid_ox_like"/>
    <property type="match status" value="1"/>
</dbReference>
<sequence length="159" mass="18149">MTENKTDEFWKLVEDFDTCMVVTRKGGRLRARPMAPRVSEERREILFLTEAESHKVDEIEADSEVALTFSKHGKYVSVSGHARISGDRALVAKIWDSEAEAWLPEGKDDPNVVVLVVDPHDAELWNVKASKIEQAWEFARAYLGDKDRPDTTRHQTVKL</sequence>
<dbReference type="InterPro" id="IPR012349">
    <property type="entry name" value="Split_barrel_FMN-bd"/>
</dbReference>
<evidence type="ECO:0000313" key="3">
    <source>
        <dbReference type="Proteomes" id="UP000613160"/>
    </source>
</evidence>
<comment type="caution">
    <text evidence="2">The sequence shown here is derived from an EMBL/GenBank/DDBJ whole genome shotgun (WGS) entry which is preliminary data.</text>
</comment>
<gene>
    <name evidence="2" type="ORF">GCM10011335_02500</name>
</gene>
<accession>A0A916V2P0</accession>
<reference evidence="2" key="2">
    <citation type="submission" date="2020-09" db="EMBL/GenBank/DDBJ databases">
        <authorList>
            <person name="Sun Q."/>
            <person name="Zhou Y."/>
        </authorList>
    </citation>
    <scope>NUCLEOTIDE SEQUENCE</scope>
    <source>
        <strain evidence="2">CGMCC 1.15493</strain>
    </source>
</reference>
<keyword evidence="3" id="KW-1185">Reference proteome</keyword>
<dbReference type="InterPro" id="IPR038725">
    <property type="entry name" value="YdaG_split_barrel_FMN-bd"/>
</dbReference>
<dbReference type="SUPFAM" id="SSF50475">
    <property type="entry name" value="FMN-binding split barrel"/>
    <property type="match status" value="1"/>
</dbReference>
<evidence type="ECO:0000313" key="2">
    <source>
        <dbReference type="EMBL" id="GGD03263.1"/>
    </source>
</evidence>
<name>A0A916V2P0_9HYPH</name>
<protein>
    <submittedName>
        <fullName evidence="2">General stress protein</fullName>
    </submittedName>
</protein>
<evidence type="ECO:0000259" key="1">
    <source>
        <dbReference type="Pfam" id="PF16242"/>
    </source>
</evidence>